<keyword evidence="1" id="KW-0378">Hydrolase</keyword>
<evidence type="ECO:0000256" key="1">
    <source>
        <dbReference type="ARBA" id="ARBA00022801"/>
    </source>
</evidence>
<feature type="domain" description="Alpha/beta hydrolase fold-3" evidence="2">
    <location>
        <begin position="84"/>
        <end position="284"/>
    </location>
</feature>
<protein>
    <submittedName>
        <fullName evidence="3">Putative Esterase/lipase</fullName>
    </submittedName>
</protein>
<dbReference type="AlphaFoldDB" id="A0A3P3XGJ3"/>
<dbReference type="PANTHER" id="PTHR48081:SF8">
    <property type="entry name" value="ALPHA_BETA HYDROLASE FOLD-3 DOMAIN-CONTAINING PROTEIN-RELATED"/>
    <property type="match status" value="1"/>
</dbReference>
<dbReference type="Pfam" id="PF07859">
    <property type="entry name" value="Abhydrolase_3"/>
    <property type="match status" value="1"/>
</dbReference>
<accession>A0A3P3XGJ3</accession>
<proteinExistence type="predicted"/>
<dbReference type="SUPFAM" id="SSF53474">
    <property type="entry name" value="alpha/beta-Hydrolases"/>
    <property type="match status" value="1"/>
</dbReference>
<dbReference type="InterPro" id="IPR050300">
    <property type="entry name" value="GDXG_lipolytic_enzyme"/>
</dbReference>
<dbReference type="Gene3D" id="3.40.50.1820">
    <property type="entry name" value="alpha/beta hydrolase"/>
    <property type="match status" value="1"/>
</dbReference>
<organism evidence="3">
    <name type="scientific">uncultured spirochete</name>
    <dbReference type="NCBI Taxonomy" id="156406"/>
    <lineage>
        <taxon>Bacteria</taxon>
        <taxon>Pseudomonadati</taxon>
        <taxon>Spirochaetota</taxon>
        <taxon>Spirochaetia</taxon>
        <taxon>Spirochaetales</taxon>
        <taxon>environmental samples</taxon>
    </lineage>
</organism>
<dbReference type="GO" id="GO:0016787">
    <property type="term" value="F:hydrolase activity"/>
    <property type="evidence" value="ECO:0007669"/>
    <property type="project" value="UniProtKB-KW"/>
</dbReference>
<gene>
    <name evidence="3" type="ORF">SPIROBIBN47_150185</name>
</gene>
<dbReference type="InterPro" id="IPR029058">
    <property type="entry name" value="AB_hydrolase_fold"/>
</dbReference>
<reference evidence="3" key="1">
    <citation type="submission" date="2017-02" db="EMBL/GenBank/DDBJ databases">
        <authorList>
            <person name="Regsiter A."/>
            <person name="William W."/>
        </authorList>
    </citation>
    <scope>NUCLEOTIDE SEQUENCE</scope>
    <source>
        <strain evidence="3">Bib</strain>
    </source>
</reference>
<name>A0A3P3XGJ3_9SPIR</name>
<evidence type="ECO:0000259" key="2">
    <source>
        <dbReference type="Pfam" id="PF07859"/>
    </source>
</evidence>
<dbReference type="EMBL" id="FWDM01000007">
    <property type="protein sequence ID" value="SLM10961.1"/>
    <property type="molecule type" value="Genomic_DNA"/>
</dbReference>
<dbReference type="InterPro" id="IPR013094">
    <property type="entry name" value="AB_hydrolase_3"/>
</dbReference>
<dbReference type="PANTHER" id="PTHR48081">
    <property type="entry name" value="AB HYDROLASE SUPERFAMILY PROTEIN C4A8.06C"/>
    <property type="match status" value="1"/>
</dbReference>
<evidence type="ECO:0000313" key="3">
    <source>
        <dbReference type="EMBL" id="SLM10961.1"/>
    </source>
</evidence>
<sequence length="325" mass="36527">MIFIHRQPQSARSMLLERAFRRAGVKESSDSEQPRFITRQYAKSLLSAEPPLHIRARLGVQSIAVAGSRVHVLTPRFEGCARCILYLHGGSYVATFTRQHWNFLAKLAERTKSVIIAPDYPLAPEHRWADAYRMLFALWESIGLALPHKDVVLMGDSAGGGLALGFVQALRDAHLTMPASVIMLSPWLDVTMENPHIQTLDEVDPFLSVEALRKAGAAWAGGSNPRRMEISPIYGHFEGLPPMSLFIGTKDILWADCRRLRDICLVTGAHLDYYEYEHMMHVWMLMPIRESKQALDQIAGILTTQPECASHDAVQKFKTWGQTPS</sequence>